<dbReference type="PANTHER" id="PTHR21569">
    <property type="entry name" value="RIBOSOMAL PROTEIN S9"/>
    <property type="match status" value="1"/>
</dbReference>
<dbReference type="InterPro" id="IPR020574">
    <property type="entry name" value="Ribosomal_uS9_CS"/>
</dbReference>
<comment type="similarity">
    <text evidence="1 4">Belongs to the universal ribosomal protein uS9 family.</text>
</comment>
<feature type="compositionally biased region" description="Basic and acidic residues" evidence="6">
    <location>
        <begin position="14"/>
        <end position="24"/>
    </location>
</feature>
<name>A0A0G0BJK9_UNCC3</name>
<feature type="region of interest" description="Disordered" evidence="6">
    <location>
        <begin position="160"/>
        <end position="183"/>
    </location>
</feature>
<feature type="compositionally biased region" description="Basic residues" evidence="6">
    <location>
        <begin position="169"/>
        <end position="183"/>
    </location>
</feature>
<dbReference type="InterPro" id="IPR020568">
    <property type="entry name" value="Ribosomal_Su5_D2-typ_SF"/>
</dbReference>
<reference evidence="7 8" key="1">
    <citation type="journal article" date="2015" name="Nature">
        <title>rRNA introns, odd ribosomes, and small enigmatic genomes across a large radiation of phyla.</title>
        <authorList>
            <person name="Brown C.T."/>
            <person name="Hug L.A."/>
            <person name="Thomas B.C."/>
            <person name="Sharon I."/>
            <person name="Castelle C.J."/>
            <person name="Singh A."/>
            <person name="Wilkins M.J."/>
            <person name="Williams K.H."/>
            <person name="Banfield J.F."/>
        </authorList>
    </citation>
    <scope>NUCLEOTIDE SEQUENCE [LARGE SCALE GENOMIC DNA]</scope>
</reference>
<evidence type="ECO:0000256" key="6">
    <source>
        <dbReference type="SAM" id="MobiDB-lite"/>
    </source>
</evidence>
<dbReference type="EMBL" id="LBQB01000004">
    <property type="protein sequence ID" value="KKP69664.1"/>
    <property type="molecule type" value="Genomic_DNA"/>
</dbReference>
<dbReference type="InterPro" id="IPR023035">
    <property type="entry name" value="Ribosomal_uS9_bac/plastid"/>
</dbReference>
<evidence type="ECO:0000313" key="7">
    <source>
        <dbReference type="EMBL" id="KKP69664.1"/>
    </source>
</evidence>
<evidence type="ECO:0000256" key="4">
    <source>
        <dbReference type="RuleBase" id="RU003815"/>
    </source>
</evidence>
<dbReference type="Proteomes" id="UP000034581">
    <property type="component" value="Unassembled WGS sequence"/>
</dbReference>
<evidence type="ECO:0000256" key="3">
    <source>
        <dbReference type="ARBA" id="ARBA00023274"/>
    </source>
</evidence>
<feature type="compositionally biased region" description="Basic residues" evidence="6">
    <location>
        <begin position="1"/>
        <end position="13"/>
    </location>
</feature>
<evidence type="ECO:0000256" key="2">
    <source>
        <dbReference type="ARBA" id="ARBA00022980"/>
    </source>
</evidence>
<dbReference type="InterPro" id="IPR014721">
    <property type="entry name" value="Ribsml_uS5_D2-typ_fold_subgr"/>
</dbReference>
<evidence type="ECO:0000256" key="5">
    <source>
        <dbReference type="RuleBase" id="RU003816"/>
    </source>
</evidence>
<evidence type="ECO:0000313" key="8">
    <source>
        <dbReference type="Proteomes" id="UP000034581"/>
    </source>
</evidence>
<keyword evidence="3 4" id="KW-0687">Ribonucleoprotein</keyword>
<sequence>MKPVKKVSDKKHAKVEPKQKPEKVVVKTEKPEKAVKVVEKIETPEKVEKVVAAYKYVYAVGRRKTSISRVRLWEGKGEITINGIPAIEFLKGVGPNAIHHFEKPFIAVGRRNRFDGSIKVLGGGVHAQVGAIIHGVSRALDKFDSEFHKILRKQDFLTRDSREKERHKFGLMGARKHKASPKR</sequence>
<accession>A0A0G0BJK9</accession>
<proteinExistence type="inferred from homology"/>
<dbReference type="PATRIC" id="fig|1618350.3.peg.695"/>
<protein>
    <recommendedName>
        <fullName evidence="5">30S ribosomal protein S9</fullName>
    </recommendedName>
</protein>
<dbReference type="PANTHER" id="PTHR21569:SF1">
    <property type="entry name" value="SMALL RIBOSOMAL SUBUNIT PROTEIN US9M"/>
    <property type="match status" value="1"/>
</dbReference>
<dbReference type="GO" id="GO:0003723">
    <property type="term" value="F:RNA binding"/>
    <property type="evidence" value="ECO:0007669"/>
    <property type="project" value="TreeGrafter"/>
</dbReference>
<dbReference type="Pfam" id="PF00380">
    <property type="entry name" value="Ribosomal_S9"/>
    <property type="match status" value="1"/>
</dbReference>
<dbReference type="GO" id="GO:0003735">
    <property type="term" value="F:structural constituent of ribosome"/>
    <property type="evidence" value="ECO:0007669"/>
    <property type="project" value="InterPro"/>
</dbReference>
<dbReference type="GO" id="GO:0006412">
    <property type="term" value="P:translation"/>
    <property type="evidence" value="ECO:0007669"/>
    <property type="project" value="InterPro"/>
</dbReference>
<dbReference type="STRING" id="1618350.UR67_C0004G0061"/>
<dbReference type="InterPro" id="IPR000754">
    <property type="entry name" value="Ribosomal_uS9"/>
</dbReference>
<comment type="caution">
    <text evidence="7">The sequence shown here is derived from an EMBL/GenBank/DDBJ whole genome shotgun (WGS) entry which is preliminary data.</text>
</comment>
<dbReference type="PROSITE" id="PS00360">
    <property type="entry name" value="RIBOSOMAL_S9"/>
    <property type="match status" value="1"/>
</dbReference>
<dbReference type="SUPFAM" id="SSF54211">
    <property type="entry name" value="Ribosomal protein S5 domain 2-like"/>
    <property type="match status" value="1"/>
</dbReference>
<feature type="region of interest" description="Disordered" evidence="6">
    <location>
        <begin position="1"/>
        <end position="24"/>
    </location>
</feature>
<organism evidence="7 8">
    <name type="scientific">candidate division CPR3 bacterium GW2011_GWF2_35_18</name>
    <dbReference type="NCBI Taxonomy" id="1618350"/>
    <lineage>
        <taxon>Bacteria</taxon>
        <taxon>Bacteria division CPR3</taxon>
    </lineage>
</organism>
<evidence type="ECO:0000256" key="1">
    <source>
        <dbReference type="ARBA" id="ARBA00005251"/>
    </source>
</evidence>
<dbReference type="Gene3D" id="3.30.230.10">
    <property type="match status" value="1"/>
</dbReference>
<gene>
    <name evidence="7" type="ORF">UR67_C0004G0061</name>
</gene>
<dbReference type="NCBIfam" id="NF001099">
    <property type="entry name" value="PRK00132.1"/>
    <property type="match status" value="1"/>
</dbReference>
<dbReference type="GO" id="GO:0022627">
    <property type="term" value="C:cytosolic small ribosomal subunit"/>
    <property type="evidence" value="ECO:0007669"/>
    <property type="project" value="TreeGrafter"/>
</dbReference>
<keyword evidence="2 4" id="KW-0689">Ribosomal protein</keyword>
<dbReference type="AlphaFoldDB" id="A0A0G0BJK9"/>